<sequence>PSGTWPTGSEGPCVEGYDPWTVIRESPWAQSTFGSFVLDPDERVYPAVATAVLRAVIIGSDVGRQLQSVTISHFVQVTTYFNTSRTPSLQQLEISRCSMPYVCQSSSVTPSPTPFGLKTFIWRKNLVSGESLSLPTFVPVLWWCEGLQCLHLLNVDISLQRNNECRLLTQLPLLEELALEMGSRELDLAMLLRAIFRTQHLAAGDAAGKVHQDKPGGSKEQSQELSEAYEFFKAEFDNWNWTDEAAKRKAEDLLAESLTSRRLDVPDVYADSRGAHVWKFLRMKREHPAECKAFLESVRDMKLMMLKYDADAEQKEAAKTSTAHPSQHQQQPAGTTTKLLVRAGEWGEGADGYYASALTQWDLAHWQRRGACWVVTWTVPEEGC</sequence>
<feature type="non-terminal residue" evidence="2">
    <location>
        <position position="1"/>
    </location>
</feature>
<reference evidence="2 3" key="1">
    <citation type="submission" date="2014-11" db="EMBL/GenBank/DDBJ databases">
        <authorList>
            <person name="Zhu J."/>
            <person name="Qi W."/>
            <person name="Song R."/>
        </authorList>
    </citation>
    <scope>NUCLEOTIDE SEQUENCE [LARGE SCALE GENOMIC DNA]</scope>
</reference>
<evidence type="ECO:0000256" key="1">
    <source>
        <dbReference type="SAM" id="MobiDB-lite"/>
    </source>
</evidence>
<keyword evidence="3" id="KW-1185">Reference proteome</keyword>
<dbReference type="InParanoid" id="A0A0G4F7F1"/>
<dbReference type="AlphaFoldDB" id="A0A0G4F7F1"/>
<dbReference type="VEuPathDB" id="CryptoDB:Vbra_14560"/>
<organism evidence="2 3">
    <name type="scientific">Vitrella brassicaformis (strain CCMP3155)</name>
    <dbReference type="NCBI Taxonomy" id="1169540"/>
    <lineage>
        <taxon>Eukaryota</taxon>
        <taxon>Sar</taxon>
        <taxon>Alveolata</taxon>
        <taxon>Colpodellida</taxon>
        <taxon>Vitrellaceae</taxon>
        <taxon>Vitrella</taxon>
    </lineage>
</organism>
<feature type="compositionally biased region" description="Polar residues" evidence="1">
    <location>
        <begin position="319"/>
        <end position="335"/>
    </location>
</feature>
<dbReference type="Proteomes" id="UP000041254">
    <property type="component" value="Unassembled WGS sequence"/>
</dbReference>
<gene>
    <name evidence="2" type="ORF">Vbra_14560</name>
</gene>
<evidence type="ECO:0000313" key="2">
    <source>
        <dbReference type="EMBL" id="CEM08035.1"/>
    </source>
</evidence>
<name>A0A0G4F7F1_VITBC</name>
<evidence type="ECO:0000313" key="3">
    <source>
        <dbReference type="Proteomes" id="UP000041254"/>
    </source>
</evidence>
<dbReference type="EMBL" id="CDMY01000383">
    <property type="protein sequence ID" value="CEM08035.1"/>
    <property type="molecule type" value="Genomic_DNA"/>
</dbReference>
<proteinExistence type="predicted"/>
<accession>A0A0G4F7F1</accession>
<feature type="region of interest" description="Disordered" evidence="1">
    <location>
        <begin position="315"/>
        <end position="335"/>
    </location>
</feature>
<protein>
    <submittedName>
        <fullName evidence="2">Uncharacterized protein</fullName>
    </submittedName>
</protein>